<protein>
    <submittedName>
        <fullName evidence="1">Uncharacterized protein</fullName>
    </submittedName>
</protein>
<reference evidence="1 2" key="1">
    <citation type="submission" date="2022-10" db="EMBL/GenBank/DDBJ databases">
        <title>Pararhodobacter sp. nov., isolated from marine algae.</title>
        <authorList>
            <person name="Choi B.J."/>
            <person name="Kim J.M."/>
            <person name="Lee J.K."/>
            <person name="Choi D.G."/>
            <person name="Jeon C.O."/>
        </authorList>
    </citation>
    <scope>NUCLEOTIDE SEQUENCE [LARGE SCALE GENOMIC DNA]</scope>
    <source>
        <strain evidence="1 2">ZQ420</strain>
    </source>
</reference>
<proteinExistence type="predicted"/>
<evidence type="ECO:0000313" key="1">
    <source>
        <dbReference type="EMBL" id="MCW1930702.1"/>
    </source>
</evidence>
<organism evidence="1 2">
    <name type="scientific">Pararhodobacter zhoushanensis</name>
    <dbReference type="NCBI Taxonomy" id="2479545"/>
    <lineage>
        <taxon>Bacteria</taxon>
        <taxon>Pseudomonadati</taxon>
        <taxon>Pseudomonadota</taxon>
        <taxon>Alphaproteobacteria</taxon>
        <taxon>Rhodobacterales</taxon>
        <taxon>Paracoccaceae</taxon>
        <taxon>Pararhodobacter</taxon>
    </lineage>
</organism>
<dbReference type="Proteomes" id="UP001208938">
    <property type="component" value="Unassembled WGS sequence"/>
</dbReference>
<dbReference type="RefSeq" id="WP_164736631.1">
    <property type="nucleotide sequence ID" value="NZ_JAPDFL010000001.1"/>
</dbReference>
<dbReference type="EMBL" id="JAPDFL010000001">
    <property type="protein sequence ID" value="MCW1930702.1"/>
    <property type="molecule type" value="Genomic_DNA"/>
</dbReference>
<keyword evidence="2" id="KW-1185">Reference proteome</keyword>
<name>A0ABT3GT37_9RHOB</name>
<evidence type="ECO:0000313" key="2">
    <source>
        <dbReference type="Proteomes" id="UP001208938"/>
    </source>
</evidence>
<gene>
    <name evidence="1" type="ORF">OKW52_00050</name>
</gene>
<sequence>MKPQSSTLDFLGQALKLPFNLFADDEDRVLSRLDDLHKQLPESLPQKRFFKH</sequence>
<accession>A0ABT3GT37</accession>
<comment type="caution">
    <text evidence="1">The sequence shown here is derived from an EMBL/GenBank/DDBJ whole genome shotgun (WGS) entry which is preliminary data.</text>
</comment>